<evidence type="ECO:0000256" key="1">
    <source>
        <dbReference type="ARBA" id="ARBA00023015"/>
    </source>
</evidence>
<dbReference type="GO" id="GO:0016747">
    <property type="term" value="F:acyltransferase activity, transferring groups other than amino-acyl groups"/>
    <property type="evidence" value="ECO:0007669"/>
    <property type="project" value="InterPro"/>
</dbReference>
<dbReference type="PROSITE" id="PS50995">
    <property type="entry name" value="HTH_MARR_2"/>
    <property type="match status" value="1"/>
</dbReference>
<sequence>MICSLFVDKVNKETYLCAMKQEYISRIRSFNRYYTKILGILNKYYLGSELGLPEVRIIQDVYLHPDRSSKDISNELNMDKGLLSRLLKQLEQKEYIFRKSTEKDNRMGLVNLTEKGCEVYYRLNTAANQSIERIFSHLEDRQLQRLVHCMDSIYKIINSVETGLTVDNNEPIVIRPIEESDNASIASVLRASVEEHGAPKVGTFYDDPHTDRMFQTFNIKGAEYWIVESNGVILGGGGFYPTKGLPHGYAELSKFHFRPELRGRGIGKRLLQFIEQRAVSAGYVYMYIVSYHQFGNAVSMYEKYGYEHIDNALDQSGLYQDAPFHMVKAL</sequence>
<evidence type="ECO:0000313" key="5">
    <source>
        <dbReference type="Proteomes" id="UP000006731"/>
    </source>
</evidence>
<dbReference type="InterPro" id="IPR016181">
    <property type="entry name" value="Acyl_CoA_acyltransferase"/>
</dbReference>
<dbReference type="GO" id="GO:0003700">
    <property type="term" value="F:DNA-binding transcription factor activity"/>
    <property type="evidence" value="ECO:0007669"/>
    <property type="project" value="InterPro"/>
</dbReference>
<reference evidence="4 5" key="1">
    <citation type="journal article" date="2005" name="Science">
        <title>Extensive DNA inversions in the B. fragilis genome control variable gene expression.</title>
        <authorList>
            <person name="Cerdeno-Tarraga A.M."/>
            <person name="Patrick S."/>
            <person name="Crosmann L."/>
            <person name="Blakely G."/>
            <person name="Abratt V."/>
            <person name="Lennard N."/>
            <person name="Duerden B."/>
            <person name="Poxton I."/>
            <person name="Harris B."/>
            <person name="Quail M.A."/>
            <person name="Barron A."/>
            <person name="Clarck L."/>
            <person name="Corton C."/>
            <person name="Doggett J."/>
            <person name="Holden M.T.G."/>
            <person name="Larke N."/>
            <person name="Line A."/>
            <person name="Lord A."/>
            <person name="Norbertczak H."/>
            <person name="Ormond D."/>
            <person name="Price C."/>
            <person name="Rabbinowitsch E."/>
            <person name="Woodward J."/>
            <person name="Barrel B.G."/>
            <person name="Parkhill J."/>
        </authorList>
    </citation>
    <scope>NUCLEOTIDE SEQUENCE [LARGE SCALE GENOMIC DNA]</scope>
    <source>
        <strain evidence="5">ATCC 25285 / DSM 2151 / CCUG 4856 / JCM 11019 / LMG 10263 / NCTC 9343 / Onslow / VPI 2553 / EN-2</strain>
    </source>
</reference>
<name>A0A380Z0W8_BACFN</name>
<accession>Q5LDX5</accession>
<accession>A0A380Z0W8</accession>
<dbReference type="SUPFAM" id="SSF46785">
    <property type="entry name" value="Winged helix' DNA-binding domain"/>
    <property type="match status" value="1"/>
</dbReference>
<dbReference type="InterPro" id="IPR036390">
    <property type="entry name" value="WH_DNA-bd_sf"/>
</dbReference>
<keyword evidence="1" id="KW-0805">Transcription regulation</keyword>
<dbReference type="PANTHER" id="PTHR42756">
    <property type="entry name" value="TRANSCRIPTIONAL REGULATOR, MARR"/>
    <property type="match status" value="1"/>
</dbReference>
<dbReference type="CDD" id="cd04301">
    <property type="entry name" value="NAT_SF"/>
    <property type="match status" value="1"/>
</dbReference>
<keyword evidence="3" id="KW-0804">Transcription</keyword>
<proteinExistence type="predicted"/>
<dbReference type="InterPro" id="IPR036388">
    <property type="entry name" value="WH-like_DNA-bd_sf"/>
</dbReference>
<protein>
    <submittedName>
        <fullName evidence="4">MarR-family regulatory protein</fullName>
    </submittedName>
</protein>
<gene>
    <name evidence="4" type="ORF">BF9343_1899</name>
</gene>
<dbReference type="Gene3D" id="1.10.10.10">
    <property type="entry name" value="Winged helix-like DNA-binding domain superfamily/Winged helix DNA-binding domain"/>
    <property type="match status" value="1"/>
</dbReference>
<dbReference type="PANTHER" id="PTHR42756:SF1">
    <property type="entry name" value="TRANSCRIPTIONAL REPRESSOR OF EMRAB OPERON"/>
    <property type="match status" value="1"/>
</dbReference>
<evidence type="ECO:0000256" key="2">
    <source>
        <dbReference type="ARBA" id="ARBA00023125"/>
    </source>
</evidence>
<organism evidence="4 5">
    <name type="scientific">Bacteroides fragilis (strain ATCC 25285 / DSM 2151 / CCUG 4856 / JCM 11019 / LMG 10263 / NCTC 9343 / Onslow / VPI 2553 / EN-2)</name>
    <dbReference type="NCBI Taxonomy" id="272559"/>
    <lineage>
        <taxon>Bacteria</taxon>
        <taxon>Pseudomonadati</taxon>
        <taxon>Bacteroidota</taxon>
        <taxon>Bacteroidia</taxon>
        <taxon>Bacteroidales</taxon>
        <taxon>Bacteroidaceae</taxon>
        <taxon>Bacteroides</taxon>
    </lineage>
</organism>
<dbReference type="PRINTS" id="PR00598">
    <property type="entry name" value="HTHMARR"/>
</dbReference>
<dbReference type="RefSeq" id="WP_010992776.1">
    <property type="nucleotide sequence ID" value="NZ_UFTH01000001.1"/>
</dbReference>
<dbReference type="GO" id="GO:0003677">
    <property type="term" value="F:DNA binding"/>
    <property type="evidence" value="ECO:0007669"/>
    <property type="project" value="UniProtKB-KW"/>
</dbReference>
<dbReference type="Gene3D" id="3.40.630.30">
    <property type="match status" value="1"/>
</dbReference>
<dbReference type="Proteomes" id="UP000006731">
    <property type="component" value="Chromosome"/>
</dbReference>
<dbReference type="KEGG" id="bfs:BF9343_1899"/>
<evidence type="ECO:0000256" key="3">
    <source>
        <dbReference type="ARBA" id="ARBA00023163"/>
    </source>
</evidence>
<dbReference type="InterPro" id="IPR000835">
    <property type="entry name" value="HTH_MarR-typ"/>
</dbReference>
<dbReference type="HOGENOM" id="CLU_065219_2_0_10"/>
<keyword evidence="5" id="KW-1185">Reference proteome</keyword>
<dbReference type="EMBL" id="CR626927">
    <property type="protein sequence ID" value="CAH07680.1"/>
    <property type="molecule type" value="Genomic_DNA"/>
</dbReference>
<dbReference type="AlphaFoldDB" id="A0A380Z0W8"/>
<dbReference type="InterPro" id="IPR000182">
    <property type="entry name" value="GNAT_dom"/>
</dbReference>
<dbReference type="PROSITE" id="PS51186">
    <property type="entry name" value="GNAT"/>
    <property type="match status" value="1"/>
</dbReference>
<dbReference type="Pfam" id="PF01047">
    <property type="entry name" value="MarR"/>
    <property type="match status" value="1"/>
</dbReference>
<dbReference type="Pfam" id="PF00583">
    <property type="entry name" value="Acetyltransf_1"/>
    <property type="match status" value="1"/>
</dbReference>
<evidence type="ECO:0000313" key="4">
    <source>
        <dbReference type="EMBL" id="CAH07680.1"/>
    </source>
</evidence>
<keyword evidence="2" id="KW-0238">DNA-binding</keyword>
<dbReference type="SMART" id="SM00347">
    <property type="entry name" value="HTH_MARR"/>
    <property type="match status" value="1"/>
</dbReference>
<dbReference type="SUPFAM" id="SSF55729">
    <property type="entry name" value="Acyl-CoA N-acyltransferases (Nat)"/>
    <property type="match status" value="1"/>
</dbReference>